<name>A0A5E5BI47_9BURK</name>
<dbReference type="EMBL" id="CABPSR010000042">
    <property type="protein sequence ID" value="VVE85891.1"/>
    <property type="molecule type" value="Genomic_DNA"/>
</dbReference>
<dbReference type="AlphaFoldDB" id="A0A5E5BI47"/>
<evidence type="ECO:0000313" key="2">
    <source>
        <dbReference type="Proteomes" id="UP000335538"/>
    </source>
</evidence>
<organism evidence="1 2">
    <name type="scientific">Pandoraea sputorum</name>
    <dbReference type="NCBI Taxonomy" id="93222"/>
    <lineage>
        <taxon>Bacteria</taxon>
        <taxon>Pseudomonadati</taxon>
        <taxon>Pseudomonadota</taxon>
        <taxon>Betaproteobacteria</taxon>
        <taxon>Burkholderiales</taxon>
        <taxon>Burkholderiaceae</taxon>
        <taxon>Pandoraea</taxon>
    </lineage>
</organism>
<evidence type="ECO:0000313" key="1">
    <source>
        <dbReference type="EMBL" id="VVE85891.1"/>
    </source>
</evidence>
<sequence length="79" mass="8805">MRARQASLNRAARCRVLHDGIATRARQLGTAVANHPEVRTHVFELFGNILAQRLEMATALRAILSVGHVDALFTLQVFR</sequence>
<accession>A0A5E5BI47</accession>
<gene>
    <name evidence="1" type="ORF">PSP31121_05524</name>
</gene>
<dbReference type="Proteomes" id="UP000335538">
    <property type="component" value="Unassembled WGS sequence"/>
</dbReference>
<reference evidence="1 2" key="1">
    <citation type="submission" date="2019-08" db="EMBL/GenBank/DDBJ databases">
        <authorList>
            <person name="Peeters C."/>
        </authorList>
    </citation>
    <scope>NUCLEOTIDE SEQUENCE [LARGE SCALE GENOMIC DNA]</scope>
    <source>
        <strain evidence="1 2">LMG 31121</strain>
    </source>
</reference>
<proteinExistence type="predicted"/>
<protein>
    <submittedName>
        <fullName evidence="1">Uncharacterized protein</fullName>
    </submittedName>
</protein>